<feature type="short sequence motif" description="Bipartite nuclear localization signal" evidence="4">
    <location>
        <begin position="113"/>
        <end position="120"/>
    </location>
</feature>
<feature type="transmembrane region" description="Helical" evidence="7">
    <location>
        <begin position="194"/>
        <end position="214"/>
    </location>
</feature>
<dbReference type="GO" id="GO:0005524">
    <property type="term" value="F:ATP binding"/>
    <property type="evidence" value="ECO:0007669"/>
    <property type="project" value="UniProtKB-UniRule"/>
</dbReference>
<dbReference type="Proteomes" id="UP000326396">
    <property type="component" value="Linkage Group LG7"/>
</dbReference>
<evidence type="ECO:0000256" key="3">
    <source>
        <dbReference type="ARBA" id="ARBA00023242"/>
    </source>
</evidence>
<reference evidence="10 11" key="1">
    <citation type="submission" date="2019-05" db="EMBL/GenBank/DDBJ databases">
        <title>Mikania micrantha, genome provides insights into the molecular mechanism of rapid growth.</title>
        <authorList>
            <person name="Liu B."/>
        </authorList>
    </citation>
    <scope>NUCLEOTIDE SEQUENCE [LARGE SCALE GENOMIC DNA]</scope>
    <source>
        <strain evidence="10">NLD-2019</strain>
        <tissue evidence="10">Leaf</tissue>
    </source>
</reference>
<evidence type="ECO:0000256" key="6">
    <source>
        <dbReference type="SAM" id="MobiDB-lite"/>
    </source>
</evidence>
<evidence type="ECO:0000256" key="4">
    <source>
        <dbReference type="PROSITE-ProRule" id="PRU01002"/>
    </source>
</evidence>
<dbReference type="OrthoDB" id="1927209at2759"/>
<dbReference type="PROSITE" id="PS51667">
    <property type="entry name" value="WRC"/>
    <property type="match status" value="1"/>
</dbReference>
<feature type="domain" description="WRC" evidence="9">
    <location>
        <begin position="80"/>
        <end position="124"/>
    </location>
</feature>
<dbReference type="GO" id="GO:0006351">
    <property type="term" value="P:DNA-templated transcription"/>
    <property type="evidence" value="ECO:0007669"/>
    <property type="project" value="UniProtKB-UniRule"/>
</dbReference>
<evidence type="ECO:0000313" key="10">
    <source>
        <dbReference type="EMBL" id="KAD3068435.1"/>
    </source>
</evidence>
<dbReference type="GO" id="GO:0006355">
    <property type="term" value="P:regulation of DNA-templated transcription"/>
    <property type="evidence" value="ECO:0007669"/>
    <property type="project" value="InterPro"/>
</dbReference>
<dbReference type="Pfam" id="PF08879">
    <property type="entry name" value="WRC"/>
    <property type="match status" value="1"/>
</dbReference>
<comment type="domain">
    <text evidence="5">The QLQ domain and WRC domain may be involved in protein-protein interaction and DNA-binding, respectively.</text>
</comment>
<feature type="domain" description="QLQ" evidence="8">
    <location>
        <begin position="12"/>
        <end position="47"/>
    </location>
</feature>
<dbReference type="EMBL" id="SZYD01000017">
    <property type="protein sequence ID" value="KAD3068435.1"/>
    <property type="molecule type" value="Genomic_DNA"/>
</dbReference>
<dbReference type="PANTHER" id="PTHR31602">
    <property type="entry name" value="GROWTH-REGULATING FACTOR 5"/>
    <property type="match status" value="1"/>
</dbReference>
<dbReference type="InterPro" id="IPR014977">
    <property type="entry name" value="WRC_dom"/>
</dbReference>
<accession>A0A5N6M3E6</accession>
<sequence>MMKMMTVSSRFPFTSTQWQELEHQALVFKYIISGMPIPPHLLFSIKTSLESSTKLILHTQSPHHSIVWDYFHMGFGKKIDPEPGRCKRTDGKKWRCSKEAYLDSKYCERHMHRGRNRSRKPVEANLLTNSTPNKPSSICSKFPKYTSQGSHSPFVHPQFSSSRSPANVLSSQDRFLLESSPCLRSEKDRRFVRVINTLHALIFIMIQSCGSIIISASVRDYGLLEPLAVSNSSSSLAHSNQKSLSDRQNDYLYSQLQNTPTRQKHDQEGCYDQLALKIDGKDEAHKVMHHFFDESPDNDNDYHNKDKDSSTTQLTISTPNHGHDFFLT</sequence>
<feature type="compositionally biased region" description="Polar residues" evidence="6">
    <location>
        <begin position="310"/>
        <end position="320"/>
    </location>
</feature>
<dbReference type="InterPro" id="IPR031137">
    <property type="entry name" value="GRF"/>
</dbReference>
<comment type="function">
    <text evidence="5">Transcription activator.</text>
</comment>
<dbReference type="PROSITE" id="PS51666">
    <property type="entry name" value="QLQ"/>
    <property type="match status" value="1"/>
</dbReference>
<feature type="short sequence motif" description="Bipartite nuclear localization signal" evidence="4">
    <location>
        <begin position="85"/>
        <end position="95"/>
    </location>
</feature>
<keyword evidence="5" id="KW-0805">Transcription regulation</keyword>
<feature type="compositionally biased region" description="Polar residues" evidence="6">
    <location>
        <begin position="126"/>
        <end position="139"/>
    </location>
</feature>
<comment type="similarity">
    <text evidence="2 5">Belongs to the GRF family.</text>
</comment>
<keyword evidence="7" id="KW-0812">Transmembrane</keyword>
<evidence type="ECO:0000256" key="5">
    <source>
        <dbReference type="RuleBase" id="RU367127"/>
    </source>
</evidence>
<keyword evidence="5" id="KW-0010">Activator</keyword>
<proteinExistence type="inferred from homology"/>
<evidence type="ECO:0000256" key="7">
    <source>
        <dbReference type="SAM" id="Phobius"/>
    </source>
</evidence>
<comment type="subcellular location">
    <subcellularLocation>
        <location evidence="1 4 5">Nucleus</location>
    </subcellularLocation>
</comment>
<evidence type="ECO:0000259" key="9">
    <source>
        <dbReference type="PROSITE" id="PS51667"/>
    </source>
</evidence>
<evidence type="ECO:0000259" key="8">
    <source>
        <dbReference type="PROSITE" id="PS51666"/>
    </source>
</evidence>
<evidence type="ECO:0000256" key="2">
    <source>
        <dbReference type="ARBA" id="ARBA00008122"/>
    </source>
</evidence>
<organism evidence="10 11">
    <name type="scientific">Mikania micrantha</name>
    <name type="common">bitter vine</name>
    <dbReference type="NCBI Taxonomy" id="192012"/>
    <lineage>
        <taxon>Eukaryota</taxon>
        <taxon>Viridiplantae</taxon>
        <taxon>Streptophyta</taxon>
        <taxon>Embryophyta</taxon>
        <taxon>Tracheophyta</taxon>
        <taxon>Spermatophyta</taxon>
        <taxon>Magnoliopsida</taxon>
        <taxon>eudicotyledons</taxon>
        <taxon>Gunneridae</taxon>
        <taxon>Pentapetalae</taxon>
        <taxon>asterids</taxon>
        <taxon>campanulids</taxon>
        <taxon>Asterales</taxon>
        <taxon>Asteraceae</taxon>
        <taxon>Asteroideae</taxon>
        <taxon>Heliantheae alliance</taxon>
        <taxon>Eupatorieae</taxon>
        <taxon>Mikania</taxon>
    </lineage>
</organism>
<dbReference type="AlphaFoldDB" id="A0A5N6M3E6"/>
<dbReference type="InterPro" id="IPR014978">
    <property type="entry name" value="Gln-Leu-Gln_QLQ"/>
</dbReference>
<keyword evidence="3 4" id="KW-0539">Nucleus</keyword>
<feature type="region of interest" description="Disordered" evidence="6">
    <location>
        <begin position="292"/>
        <end position="328"/>
    </location>
</feature>
<keyword evidence="7" id="KW-0472">Membrane</keyword>
<comment type="caution">
    <text evidence="10">The sequence shown here is derived from an EMBL/GenBank/DDBJ whole genome shotgun (WGS) entry which is preliminary data.</text>
</comment>
<keyword evidence="11" id="KW-1185">Reference proteome</keyword>
<dbReference type="Pfam" id="PF08880">
    <property type="entry name" value="QLQ"/>
    <property type="match status" value="1"/>
</dbReference>
<keyword evidence="7" id="KW-1133">Transmembrane helix</keyword>
<name>A0A5N6M3E6_9ASTR</name>
<feature type="region of interest" description="Disordered" evidence="6">
    <location>
        <begin position="113"/>
        <end position="139"/>
    </location>
</feature>
<dbReference type="GO" id="GO:0099402">
    <property type="term" value="P:plant organ development"/>
    <property type="evidence" value="ECO:0007669"/>
    <property type="project" value="UniProtKB-ARBA"/>
</dbReference>
<dbReference type="SMART" id="SM00951">
    <property type="entry name" value="QLQ"/>
    <property type="match status" value="1"/>
</dbReference>
<evidence type="ECO:0000256" key="1">
    <source>
        <dbReference type="ARBA" id="ARBA00004123"/>
    </source>
</evidence>
<dbReference type="GO" id="GO:0005634">
    <property type="term" value="C:nucleus"/>
    <property type="evidence" value="ECO:0007669"/>
    <property type="project" value="UniProtKB-SubCell"/>
</dbReference>
<protein>
    <recommendedName>
        <fullName evidence="5">Growth-regulating factor</fullName>
    </recommendedName>
</protein>
<dbReference type="PANTHER" id="PTHR31602:SF46">
    <property type="entry name" value="GROWTH-REGULATING FACTOR 6"/>
    <property type="match status" value="1"/>
</dbReference>
<keyword evidence="5" id="KW-0804">Transcription</keyword>
<feature type="compositionally biased region" description="Basic and acidic residues" evidence="6">
    <location>
        <begin position="300"/>
        <end position="309"/>
    </location>
</feature>
<evidence type="ECO:0000313" key="11">
    <source>
        <dbReference type="Proteomes" id="UP000326396"/>
    </source>
</evidence>
<gene>
    <name evidence="10" type="ORF">E3N88_36315</name>
</gene>